<accession>A0AB72Z209</accession>
<gene>
    <name evidence="1" type="ORF">HMPREF9003_0201</name>
</gene>
<protein>
    <submittedName>
        <fullName evidence="1">Uncharacterized protein</fullName>
    </submittedName>
</protein>
<dbReference type="EMBL" id="AEHJ01000011">
    <property type="protein sequence ID" value="EFO78138.1"/>
    <property type="molecule type" value="Genomic_DNA"/>
</dbReference>
<comment type="caution">
    <text evidence="1">The sequence shown here is derived from an EMBL/GenBank/DDBJ whole genome shotgun (WGS) entry which is preliminary data.</text>
</comment>
<sequence length="167" mass="18964">MFGKTNKSMPVVAENDDVMRVVSYDDLLAGDVFVGKNGEEYEVDVIRNEQHTVGSPTIRHAWTYNANFGGRVMLDKYQFDYGKRYVGEPKTFGTYRITTRNGEEYTILCYPSGSGVGRFYAFLCENGMISAPSSNDAVTYRIAWDAVKKYVDSGIVRIVRFETTRRD</sequence>
<reference evidence="1 2" key="1">
    <citation type="submission" date="2010-10" db="EMBL/GenBank/DDBJ databases">
        <authorList>
            <person name="Durkin A.S."/>
            <person name="Madupu R."/>
            <person name="Torralba M."/>
            <person name="Gillis M."/>
            <person name="Methe B."/>
            <person name="Sutton G."/>
            <person name="Nelson K.E."/>
        </authorList>
    </citation>
    <scope>NUCLEOTIDE SEQUENCE [LARGE SCALE GENOMIC DNA]</scope>
    <source>
        <strain evidence="1 2">JCVIHMP022</strain>
    </source>
</reference>
<name>A0AB72Z209_9BIFI</name>
<evidence type="ECO:0000313" key="2">
    <source>
        <dbReference type="Proteomes" id="UP000003457"/>
    </source>
</evidence>
<dbReference type="AlphaFoldDB" id="A0AB72Z209"/>
<organism evidence="1 2">
    <name type="scientific">Bifidobacterium dentium JCVIHMP022</name>
    <dbReference type="NCBI Taxonomy" id="553191"/>
    <lineage>
        <taxon>Bacteria</taxon>
        <taxon>Bacillati</taxon>
        <taxon>Actinomycetota</taxon>
        <taxon>Actinomycetes</taxon>
        <taxon>Bifidobacteriales</taxon>
        <taxon>Bifidobacteriaceae</taxon>
        <taxon>Bifidobacterium</taxon>
    </lineage>
</organism>
<proteinExistence type="predicted"/>
<evidence type="ECO:0000313" key="1">
    <source>
        <dbReference type="EMBL" id="EFO78138.1"/>
    </source>
</evidence>
<dbReference type="Proteomes" id="UP000003457">
    <property type="component" value="Unassembled WGS sequence"/>
</dbReference>